<dbReference type="Pfam" id="PF00196">
    <property type="entry name" value="GerE"/>
    <property type="match status" value="1"/>
</dbReference>
<dbReference type="InterPro" id="IPR016032">
    <property type="entry name" value="Sig_transdc_resp-reg_C-effctor"/>
</dbReference>
<reference evidence="5" key="2">
    <citation type="journal article" date="2021" name="Sci. Rep.">
        <title>The distribution of antibiotic resistance genes in chicken gut microbiota commensals.</title>
        <authorList>
            <person name="Juricova H."/>
            <person name="Matiasovicova J."/>
            <person name="Kubasova T."/>
            <person name="Cejkova D."/>
            <person name="Rychlik I."/>
        </authorList>
    </citation>
    <scope>NUCLEOTIDE SEQUENCE</scope>
    <source>
        <strain evidence="5">An836</strain>
    </source>
</reference>
<name>A0A938WXR4_9BIFI</name>
<dbReference type="PROSITE" id="PS50110">
    <property type="entry name" value="RESPONSE_REGULATORY"/>
    <property type="match status" value="1"/>
</dbReference>
<dbReference type="GO" id="GO:0000160">
    <property type="term" value="P:phosphorelay signal transduction system"/>
    <property type="evidence" value="ECO:0007669"/>
    <property type="project" value="InterPro"/>
</dbReference>
<feature type="domain" description="HTH luxR-type" evidence="3">
    <location>
        <begin position="137"/>
        <end position="202"/>
    </location>
</feature>
<accession>A0A938WXR4</accession>
<dbReference type="AlphaFoldDB" id="A0A938WXR4"/>
<dbReference type="CDD" id="cd06170">
    <property type="entry name" value="LuxR_C_like"/>
    <property type="match status" value="1"/>
</dbReference>
<dbReference type="Proteomes" id="UP000718821">
    <property type="component" value="Unassembled WGS sequence"/>
</dbReference>
<dbReference type="InterPro" id="IPR039420">
    <property type="entry name" value="WalR-like"/>
</dbReference>
<feature type="modified residue" description="4-aspartylphosphate" evidence="2">
    <location>
        <position position="62"/>
    </location>
</feature>
<dbReference type="InterPro" id="IPR011006">
    <property type="entry name" value="CheY-like_superfamily"/>
</dbReference>
<gene>
    <name evidence="5" type="ORF">H7U32_01195</name>
</gene>
<dbReference type="RefSeq" id="WP_204467287.1">
    <property type="nucleotide sequence ID" value="NZ_JACLYU010000001.1"/>
</dbReference>
<dbReference type="InterPro" id="IPR000792">
    <property type="entry name" value="Tscrpt_reg_LuxR_C"/>
</dbReference>
<evidence type="ECO:0000256" key="2">
    <source>
        <dbReference type="PROSITE-ProRule" id="PRU00169"/>
    </source>
</evidence>
<dbReference type="Pfam" id="PF00072">
    <property type="entry name" value="Response_reg"/>
    <property type="match status" value="1"/>
</dbReference>
<comment type="caution">
    <text evidence="5">The sequence shown here is derived from an EMBL/GenBank/DDBJ whole genome shotgun (WGS) entry which is preliminary data.</text>
</comment>
<sequence>MSGQQRLTTGIVDNDVLVLDAIRHGFERYRAPVDVLWAVTSANLALQECLAANTRSQVLLTDMEMPEMNGATLAEQLCAAHIPIAITGITAFDQSLCDGNPPRGFSAILPKEAPVPTLVRAMGHAAGIPQIAQWNINVPTVNPLSAMEREVLRLYAEGKTTDSIARQLSISVTTAKTHAQRAFRKLHAHNRTEAIAISIDNGWLR</sequence>
<keyword evidence="1" id="KW-0238">DNA-binding</keyword>
<dbReference type="SUPFAM" id="SSF52172">
    <property type="entry name" value="CheY-like"/>
    <property type="match status" value="1"/>
</dbReference>
<dbReference type="InterPro" id="IPR001789">
    <property type="entry name" value="Sig_transdc_resp-reg_receiver"/>
</dbReference>
<proteinExistence type="predicted"/>
<evidence type="ECO:0000259" key="4">
    <source>
        <dbReference type="PROSITE" id="PS50110"/>
    </source>
</evidence>
<dbReference type="PRINTS" id="PR00038">
    <property type="entry name" value="HTHLUXR"/>
</dbReference>
<dbReference type="GO" id="GO:0003677">
    <property type="term" value="F:DNA binding"/>
    <property type="evidence" value="ECO:0007669"/>
    <property type="project" value="UniProtKB-KW"/>
</dbReference>
<dbReference type="Gene3D" id="3.40.50.2300">
    <property type="match status" value="1"/>
</dbReference>
<organism evidence="5 6">
    <name type="scientific">Bifidobacterium pullorum subsp. saeculare</name>
    <dbReference type="NCBI Taxonomy" id="78257"/>
    <lineage>
        <taxon>Bacteria</taxon>
        <taxon>Bacillati</taxon>
        <taxon>Actinomycetota</taxon>
        <taxon>Actinomycetes</taxon>
        <taxon>Bifidobacteriales</taxon>
        <taxon>Bifidobacteriaceae</taxon>
        <taxon>Bifidobacterium</taxon>
    </lineage>
</organism>
<keyword evidence="6" id="KW-1185">Reference proteome</keyword>
<protein>
    <submittedName>
        <fullName evidence="5">Response regulator transcription factor</fullName>
    </submittedName>
</protein>
<keyword evidence="2" id="KW-0597">Phosphoprotein</keyword>
<evidence type="ECO:0000313" key="5">
    <source>
        <dbReference type="EMBL" id="MBM6698963.1"/>
    </source>
</evidence>
<evidence type="ECO:0000256" key="1">
    <source>
        <dbReference type="ARBA" id="ARBA00023125"/>
    </source>
</evidence>
<dbReference type="PANTHER" id="PTHR43214">
    <property type="entry name" value="TWO-COMPONENT RESPONSE REGULATOR"/>
    <property type="match status" value="1"/>
</dbReference>
<dbReference type="CDD" id="cd00156">
    <property type="entry name" value="REC"/>
    <property type="match status" value="1"/>
</dbReference>
<feature type="domain" description="Response regulatory" evidence="4">
    <location>
        <begin position="8"/>
        <end position="126"/>
    </location>
</feature>
<dbReference type="SMART" id="SM00421">
    <property type="entry name" value="HTH_LUXR"/>
    <property type="match status" value="1"/>
</dbReference>
<evidence type="ECO:0000259" key="3">
    <source>
        <dbReference type="PROSITE" id="PS50043"/>
    </source>
</evidence>
<dbReference type="PANTHER" id="PTHR43214:SF42">
    <property type="entry name" value="TRANSCRIPTIONAL REGULATORY PROTEIN DESR"/>
    <property type="match status" value="1"/>
</dbReference>
<reference evidence="5" key="1">
    <citation type="submission" date="2020-08" db="EMBL/GenBank/DDBJ databases">
        <authorList>
            <person name="Cejkova D."/>
            <person name="Kubasova T."/>
            <person name="Jahodarova E."/>
            <person name="Rychlik I."/>
        </authorList>
    </citation>
    <scope>NUCLEOTIDE SEQUENCE</scope>
    <source>
        <strain evidence="5">An836</strain>
    </source>
</reference>
<dbReference type="InterPro" id="IPR036388">
    <property type="entry name" value="WH-like_DNA-bd_sf"/>
</dbReference>
<evidence type="ECO:0000313" key="6">
    <source>
        <dbReference type="Proteomes" id="UP000718821"/>
    </source>
</evidence>
<dbReference type="Gene3D" id="1.10.10.10">
    <property type="entry name" value="Winged helix-like DNA-binding domain superfamily/Winged helix DNA-binding domain"/>
    <property type="match status" value="1"/>
</dbReference>
<dbReference type="GO" id="GO:0006355">
    <property type="term" value="P:regulation of DNA-templated transcription"/>
    <property type="evidence" value="ECO:0007669"/>
    <property type="project" value="InterPro"/>
</dbReference>
<dbReference type="SUPFAM" id="SSF46894">
    <property type="entry name" value="C-terminal effector domain of the bipartite response regulators"/>
    <property type="match status" value="1"/>
</dbReference>
<dbReference type="PROSITE" id="PS50043">
    <property type="entry name" value="HTH_LUXR_2"/>
    <property type="match status" value="1"/>
</dbReference>
<dbReference type="EMBL" id="JACLYU010000001">
    <property type="protein sequence ID" value="MBM6698963.1"/>
    <property type="molecule type" value="Genomic_DNA"/>
</dbReference>